<dbReference type="EMBL" id="BPLR01001551">
    <property type="protein sequence ID" value="GIZ03106.1"/>
    <property type="molecule type" value="Genomic_DNA"/>
</dbReference>
<proteinExistence type="predicted"/>
<gene>
    <name evidence="1" type="ORF">CEXT_563841</name>
</gene>
<accession>A0AAV4Y6N3</accession>
<organism evidence="1 2">
    <name type="scientific">Caerostris extrusa</name>
    <name type="common">Bark spider</name>
    <name type="synonym">Caerostris bankana</name>
    <dbReference type="NCBI Taxonomy" id="172846"/>
    <lineage>
        <taxon>Eukaryota</taxon>
        <taxon>Metazoa</taxon>
        <taxon>Ecdysozoa</taxon>
        <taxon>Arthropoda</taxon>
        <taxon>Chelicerata</taxon>
        <taxon>Arachnida</taxon>
        <taxon>Araneae</taxon>
        <taxon>Araneomorphae</taxon>
        <taxon>Entelegynae</taxon>
        <taxon>Araneoidea</taxon>
        <taxon>Araneidae</taxon>
        <taxon>Caerostris</taxon>
    </lineage>
</organism>
<sequence length="84" mass="9742">MEGLLHDEAPYIPFQTFMSFFTVRVSKKTIPHHFDVSVSDGLEYAPSSSSHGIVLNVTNVVFFVKRWFSALVVYKNLQQRSLWY</sequence>
<protein>
    <submittedName>
        <fullName evidence="1">Uncharacterized protein</fullName>
    </submittedName>
</protein>
<dbReference type="Proteomes" id="UP001054945">
    <property type="component" value="Unassembled WGS sequence"/>
</dbReference>
<keyword evidence="2" id="KW-1185">Reference proteome</keyword>
<evidence type="ECO:0000313" key="1">
    <source>
        <dbReference type="EMBL" id="GIZ03106.1"/>
    </source>
</evidence>
<name>A0AAV4Y6N3_CAEEX</name>
<reference evidence="1 2" key="1">
    <citation type="submission" date="2021-06" db="EMBL/GenBank/DDBJ databases">
        <title>Caerostris extrusa draft genome.</title>
        <authorList>
            <person name="Kono N."/>
            <person name="Arakawa K."/>
        </authorList>
    </citation>
    <scope>NUCLEOTIDE SEQUENCE [LARGE SCALE GENOMIC DNA]</scope>
</reference>
<comment type="caution">
    <text evidence="1">The sequence shown here is derived from an EMBL/GenBank/DDBJ whole genome shotgun (WGS) entry which is preliminary data.</text>
</comment>
<evidence type="ECO:0000313" key="2">
    <source>
        <dbReference type="Proteomes" id="UP001054945"/>
    </source>
</evidence>
<dbReference type="AlphaFoldDB" id="A0AAV4Y6N3"/>